<protein>
    <submittedName>
        <fullName evidence="7">Potassium transporter</fullName>
    </submittedName>
</protein>
<dbReference type="EMBL" id="BSDY01000002">
    <property type="protein sequence ID" value="GLI55145.1"/>
    <property type="molecule type" value="Genomic_DNA"/>
</dbReference>
<dbReference type="AlphaFoldDB" id="A0A9W6LMQ2"/>
<gene>
    <name evidence="7" type="ORF">PM10SUCC1_06600</name>
</gene>
<dbReference type="InterPro" id="IPR051843">
    <property type="entry name" value="CPA1_transporter"/>
</dbReference>
<dbReference type="InterPro" id="IPR006153">
    <property type="entry name" value="Cation/H_exchanger_TM"/>
</dbReference>
<dbReference type="Gene3D" id="1.20.1530.20">
    <property type="match status" value="1"/>
</dbReference>
<dbReference type="InterPro" id="IPR038770">
    <property type="entry name" value="Na+/solute_symporter_sf"/>
</dbReference>
<dbReference type="GO" id="GO:0015297">
    <property type="term" value="F:antiporter activity"/>
    <property type="evidence" value="ECO:0007669"/>
    <property type="project" value="InterPro"/>
</dbReference>
<evidence type="ECO:0000313" key="8">
    <source>
        <dbReference type="Proteomes" id="UP001144471"/>
    </source>
</evidence>
<feature type="transmembrane region" description="Helical" evidence="5">
    <location>
        <begin position="133"/>
        <end position="156"/>
    </location>
</feature>
<sequence length="384" mass="40271">MERIKLPKLLGMIIFGCVVGPAYLGALDGFTLEIGKELKSVALVTVLITGGLGISCEQLKKMGRPALLLSFIPAGLEGFAVAFAAVKVFGFTFIQGGILGFIISAVSPAVLIPSMVDLIKRGLGRKKAIPQMMLAGGSADDSIAIALFTTFIGLYFGSESSLGANLAGVPLSIGFGIFSGVVAACLLKPLCRLVRNPVAQSALVLGVGTGMRILEDRHILEFNSLIGVMVMGFMINNYADAKLGEDLSLYLGKAWQIGQIYLFTLVGAAIDPNLIGQLIVPGTLIILSALVIRSVGTWVSLIGTELSYRERLFCVIAYLPKATVQSAKAGVPLQMGVAGGEIIQAVAILSVLLTAPLGAIGIKLSAEPLLGEEERVELREEAVL</sequence>
<dbReference type="Proteomes" id="UP001144471">
    <property type="component" value="Unassembled WGS sequence"/>
</dbReference>
<feature type="transmembrane region" description="Helical" evidence="5">
    <location>
        <begin position="9"/>
        <end position="26"/>
    </location>
</feature>
<keyword evidence="8" id="KW-1185">Reference proteome</keyword>
<evidence type="ECO:0000256" key="5">
    <source>
        <dbReference type="SAM" id="Phobius"/>
    </source>
</evidence>
<dbReference type="PANTHER" id="PTHR31102">
    <property type="match status" value="1"/>
</dbReference>
<comment type="subcellular location">
    <subcellularLocation>
        <location evidence="1">Membrane</location>
        <topology evidence="1">Multi-pass membrane protein</topology>
    </subcellularLocation>
</comment>
<feature type="transmembrane region" description="Helical" evidence="5">
    <location>
        <begin position="162"/>
        <end position="187"/>
    </location>
</feature>
<name>A0A9W6LMQ2_9FUSO</name>
<evidence type="ECO:0000256" key="4">
    <source>
        <dbReference type="ARBA" id="ARBA00023136"/>
    </source>
</evidence>
<proteinExistence type="predicted"/>
<keyword evidence="4 5" id="KW-0472">Membrane</keyword>
<organism evidence="7 8">
    <name type="scientific">Propionigenium maris DSM 9537</name>
    <dbReference type="NCBI Taxonomy" id="1123000"/>
    <lineage>
        <taxon>Bacteria</taxon>
        <taxon>Fusobacteriati</taxon>
        <taxon>Fusobacteriota</taxon>
        <taxon>Fusobacteriia</taxon>
        <taxon>Fusobacteriales</taxon>
        <taxon>Fusobacteriaceae</taxon>
        <taxon>Propionigenium</taxon>
    </lineage>
</organism>
<dbReference type="Pfam" id="PF00999">
    <property type="entry name" value="Na_H_Exchanger"/>
    <property type="match status" value="1"/>
</dbReference>
<accession>A0A9W6LMQ2</accession>
<feature type="domain" description="Cation/H+ exchanger transmembrane" evidence="6">
    <location>
        <begin position="2"/>
        <end position="362"/>
    </location>
</feature>
<evidence type="ECO:0000256" key="2">
    <source>
        <dbReference type="ARBA" id="ARBA00022692"/>
    </source>
</evidence>
<feature type="transmembrane region" description="Helical" evidence="5">
    <location>
        <begin position="219"/>
        <end position="238"/>
    </location>
</feature>
<dbReference type="GO" id="GO:1902600">
    <property type="term" value="P:proton transmembrane transport"/>
    <property type="evidence" value="ECO:0007669"/>
    <property type="project" value="InterPro"/>
</dbReference>
<feature type="transmembrane region" description="Helical" evidence="5">
    <location>
        <begin position="92"/>
        <end position="112"/>
    </location>
</feature>
<keyword evidence="3 5" id="KW-1133">Transmembrane helix</keyword>
<feature type="transmembrane region" description="Helical" evidence="5">
    <location>
        <begin position="38"/>
        <end position="54"/>
    </location>
</feature>
<dbReference type="PANTHER" id="PTHR31102:SF1">
    <property type="entry name" value="CATION_H+ EXCHANGER DOMAIN-CONTAINING PROTEIN"/>
    <property type="match status" value="1"/>
</dbReference>
<evidence type="ECO:0000259" key="6">
    <source>
        <dbReference type="Pfam" id="PF00999"/>
    </source>
</evidence>
<feature type="transmembrane region" description="Helical" evidence="5">
    <location>
        <begin position="66"/>
        <end position="86"/>
    </location>
</feature>
<reference evidence="7" key="1">
    <citation type="submission" date="2022-12" db="EMBL/GenBank/DDBJ databases">
        <title>Reference genome sequencing for broad-spectrum identification of bacterial and archaeal isolates by mass spectrometry.</title>
        <authorList>
            <person name="Sekiguchi Y."/>
            <person name="Tourlousse D.M."/>
        </authorList>
    </citation>
    <scope>NUCLEOTIDE SEQUENCE</scope>
    <source>
        <strain evidence="7">10succ1</strain>
    </source>
</reference>
<comment type="caution">
    <text evidence="7">The sequence shown here is derived from an EMBL/GenBank/DDBJ whole genome shotgun (WGS) entry which is preliminary data.</text>
</comment>
<evidence type="ECO:0000256" key="1">
    <source>
        <dbReference type="ARBA" id="ARBA00004141"/>
    </source>
</evidence>
<dbReference type="GO" id="GO:0016020">
    <property type="term" value="C:membrane"/>
    <property type="evidence" value="ECO:0007669"/>
    <property type="project" value="UniProtKB-SubCell"/>
</dbReference>
<feature type="transmembrane region" description="Helical" evidence="5">
    <location>
        <begin position="282"/>
        <end position="303"/>
    </location>
</feature>
<keyword evidence="2 5" id="KW-0812">Transmembrane</keyword>
<evidence type="ECO:0000313" key="7">
    <source>
        <dbReference type="EMBL" id="GLI55145.1"/>
    </source>
</evidence>
<evidence type="ECO:0000256" key="3">
    <source>
        <dbReference type="ARBA" id="ARBA00022989"/>
    </source>
</evidence>